<evidence type="ECO:0000259" key="4">
    <source>
        <dbReference type="PROSITE" id="PS50118"/>
    </source>
</evidence>
<feature type="region of interest" description="Disordered" evidence="3">
    <location>
        <begin position="334"/>
        <end position="364"/>
    </location>
</feature>
<dbReference type="Pfam" id="PF00505">
    <property type="entry name" value="HMG_box"/>
    <property type="match status" value="1"/>
</dbReference>
<dbReference type="PANTHER" id="PTHR48112:SF22">
    <property type="entry name" value="MITOCHONDRIAL TRANSCRIPTION FACTOR A, ISOFORM B"/>
    <property type="match status" value="1"/>
</dbReference>
<feature type="domain" description="HMG box" evidence="4">
    <location>
        <begin position="53"/>
        <end position="127"/>
    </location>
</feature>
<dbReference type="InterPro" id="IPR050342">
    <property type="entry name" value="HMGB"/>
</dbReference>
<evidence type="ECO:0000313" key="5">
    <source>
        <dbReference type="EMBL" id="CAE0726278.1"/>
    </source>
</evidence>
<dbReference type="PANTHER" id="PTHR48112">
    <property type="entry name" value="HIGH MOBILITY GROUP PROTEIN DSP1"/>
    <property type="match status" value="1"/>
</dbReference>
<accession>A0A7S4EPK1</accession>
<dbReference type="EMBL" id="HBIX01028187">
    <property type="protein sequence ID" value="CAE0726278.1"/>
    <property type="molecule type" value="Transcribed_RNA"/>
</dbReference>
<name>A0A7S4EPK1_9STRA</name>
<sequence>MNITSLALLLNVTGNAYTIERKESMLLKMSTNRSTPHMRQFAPVKYKKAPQAPRRFKSSYMFFSTMKHKLIRGELSEKGEGQKVSTTEVAKMVSRAWKALPEDEREKWEEMARQDKARYEMEKSMYTGPWKVPATKRVSKDPKAPKRPMSAFLSFSNSRRSEVKNKYKDAKNAEVSRILAQMWKDADEEEKKGFVDEEFALRQKYKIAMSEWKRQSEQEIKTKREERENEAMKAVREGKLPVRNEEQQSRCSSTGGTTDSTASMAINYNTKMASDTFGQATAAAASSYPPVSTLSNSASLSSPAVPNFSFSSNDYSQHSQPQSHSYMAGSSSAYYYSEPQTSPDSYDDTNNNHRNPYGVQYQAHGSNPSVYYGYNRRYDTGTAIPYDNYGQLHPYGYAPQSYYQQDYSPGAYPPTEHSSQQTFAAGNHPPYYHYDPNRPPPDQQDHSQSR</sequence>
<feature type="compositionally biased region" description="Polar residues" evidence="3">
    <location>
        <begin position="338"/>
        <end position="354"/>
    </location>
</feature>
<dbReference type="SMART" id="SM00398">
    <property type="entry name" value="HMG"/>
    <property type="match status" value="2"/>
</dbReference>
<dbReference type="Pfam" id="PF09011">
    <property type="entry name" value="HMG_box_2"/>
    <property type="match status" value="1"/>
</dbReference>
<dbReference type="GO" id="GO:0005634">
    <property type="term" value="C:nucleus"/>
    <property type="evidence" value="ECO:0007669"/>
    <property type="project" value="UniProtKB-UniRule"/>
</dbReference>
<evidence type="ECO:0000256" key="3">
    <source>
        <dbReference type="SAM" id="MobiDB-lite"/>
    </source>
</evidence>
<dbReference type="Gene3D" id="1.10.30.10">
    <property type="entry name" value="High mobility group box domain"/>
    <property type="match status" value="2"/>
</dbReference>
<feature type="DNA-binding region" description="HMG box" evidence="2">
    <location>
        <begin position="53"/>
        <end position="127"/>
    </location>
</feature>
<keyword evidence="1 2" id="KW-0238">DNA-binding</keyword>
<feature type="compositionally biased region" description="Basic and acidic residues" evidence="3">
    <location>
        <begin position="212"/>
        <end position="248"/>
    </location>
</feature>
<dbReference type="AlphaFoldDB" id="A0A7S4EPK1"/>
<evidence type="ECO:0000256" key="2">
    <source>
        <dbReference type="PROSITE-ProRule" id="PRU00267"/>
    </source>
</evidence>
<feature type="region of interest" description="Disordered" evidence="3">
    <location>
        <begin position="404"/>
        <end position="450"/>
    </location>
</feature>
<feature type="domain" description="HMG box" evidence="4">
    <location>
        <begin position="145"/>
        <end position="213"/>
    </location>
</feature>
<evidence type="ECO:0000256" key="1">
    <source>
        <dbReference type="ARBA" id="ARBA00023125"/>
    </source>
</evidence>
<reference evidence="5" key="1">
    <citation type="submission" date="2021-01" db="EMBL/GenBank/DDBJ databases">
        <authorList>
            <person name="Corre E."/>
            <person name="Pelletier E."/>
            <person name="Niang G."/>
            <person name="Scheremetjew M."/>
            <person name="Finn R."/>
            <person name="Kale V."/>
            <person name="Holt S."/>
            <person name="Cochrane G."/>
            <person name="Meng A."/>
            <person name="Brown T."/>
            <person name="Cohen L."/>
        </authorList>
    </citation>
    <scope>NUCLEOTIDE SEQUENCE</scope>
    <source>
        <strain evidence="5">10249 10 AB</strain>
    </source>
</reference>
<gene>
    <name evidence="5" type="ORF">PAUS00366_LOCUS19035</name>
</gene>
<organism evidence="5">
    <name type="scientific">Pseudo-nitzschia australis</name>
    <dbReference type="NCBI Taxonomy" id="44445"/>
    <lineage>
        <taxon>Eukaryota</taxon>
        <taxon>Sar</taxon>
        <taxon>Stramenopiles</taxon>
        <taxon>Ochrophyta</taxon>
        <taxon>Bacillariophyta</taxon>
        <taxon>Bacillariophyceae</taxon>
        <taxon>Bacillariophycidae</taxon>
        <taxon>Bacillariales</taxon>
        <taxon>Bacillariaceae</taxon>
        <taxon>Pseudo-nitzschia</taxon>
    </lineage>
</organism>
<dbReference type="SUPFAM" id="SSF47095">
    <property type="entry name" value="HMG-box"/>
    <property type="match status" value="2"/>
</dbReference>
<dbReference type="InterPro" id="IPR009071">
    <property type="entry name" value="HMG_box_dom"/>
</dbReference>
<feature type="compositionally biased region" description="Low complexity" evidence="3">
    <location>
        <begin position="252"/>
        <end position="262"/>
    </location>
</feature>
<dbReference type="PROSITE" id="PS50118">
    <property type="entry name" value="HMG_BOX_2"/>
    <property type="match status" value="2"/>
</dbReference>
<feature type="DNA-binding region" description="HMG box" evidence="2">
    <location>
        <begin position="145"/>
        <end position="213"/>
    </location>
</feature>
<protein>
    <recommendedName>
        <fullName evidence="4">HMG box domain-containing protein</fullName>
    </recommendedName>
</protein>
<keyword evidence="2" id="KW-0539">Nucleus</keyword>
<feature type="region of interest" description="Disordered" evidence="3">
    <location>
        <begin position="212"/>
        <end position="262"/>
    </location>
</feature>
<proteinExistence type="predicted"/>
<dbReference type="GO" id="GO:0003677">
    <property type="term" value="F:DNA binding"/>
    <property type="evidence" value="ECO:0007669"/>
    <property type="project" value="UniProtKB-UniRule"/>
</dbReference>
<dbReference type="InterPro" id="IPR036910">
    <property type="entry name" value="HMG_box_dom_sf"/>
</dbReference>